<dbReference type="SUPFAM" id="SSF50630">
    <property type="entry name" value="Acid proteases"/>
    <property type="match status" value="1"/>
</dbReference>
<name>A0A1G8ANU3_CHIFI</name>
<dbReference type="GO" id="GO:0006508">
    <property type="term" value="P:proteolysis"/>
    <property type="evidence" value="ECO:0007669"/>
    <property type="project" value="UniProtKB-KW"/>
</dbReference>
<dbReference type="OrthoDB" id="5580718at2"/>
<evidence type="ECO:0000313" key="2">
    <source>
        <dbReference type="Proteomes" id="UP000199045"/>
    </source>
</evidence>
<proteinExistence type="predicted"/>
<keyword evidence="1" id="KW-0378">Hydrolase</keyword>
<evidence type="ECO:0000313" key="1">
    <source>
        <dbReference type="EMBL" id="SDH21950.1"/>
    </source>
</evidence>
<dbReference type="InterPro" id="IPR021109">
    <property type="entry name" value="Peptidase_aspartic_dom_sf"/>
</dbReference>
<gene>
    <name evidence="1" type="ORF">SAMN04488121_109316</name>
</gene>
<dbReference type="EMBL" id="FNBN01000009">
    <property type="protein sequence ID" value="SDH21950.1"/>
    <property type="molecule type" value="Genomic_DNA"/>
</dbReference>
<dbReference type="Pfam" id="PF13975">
    <property type="entry name" value="gag-asp_proteas"/>
    <property type="match status" value="1"/>
</dbReference>
<dbReference type="Proteomes" id="UP000199045">
    <property type="component" value="Unassembled WGS sequence"/>
</dbReference>
<dbReference type="GO" id="GO:0008233">
    <property type="term" value="F:peptidase activity"/>
    <property type="evidence" value="ECO:0007669"/>
    <property type="project" value="UniProtKB-KW"/>
</dbReference>
<dbReference type="Gene3D" id="2.40.70.10">
    <property type="entry name" value="Acid Proteases"/>
    <property type="match status" value="1"/>
</dbReference>
<sequence length="319" mass="36005">MKRMHILFGGLLILTVPAFSQIPKVKLESIRNNVSVKRSEIKTSIPFELVDGNIIINTYWGKEGQPVKLKLDNGANTVVDSLTKITLKDIRETNTPDKARHTPNGQTIMSHYLVTDNVRVGDLNFKNVPFLPVPHQEGPEQGLMGINMLKKGIWKIDFEHKQISFATTIDSIEGVKDAKPFPAKFNRDGDIKVEIEIDHSQKELVSVDLGYNGDLVLPPASFTPVIKDKYVYKATGTSSTIAGVVDTRFYLYEHAVFSFNGDTYLDYEVSTSDIVKDKLLGAGFFSDFKFVIFDFVNRNMYVSKGLIPRKVKRIRKWSL</sequence>
<dbReference type="AlphaFoldDB" id="A0A1G8ANU3"/>
<accession>A0A1G8ANU3</accession>
<organism evidence="1 2">
    <name type="scientific">Chitinophaga filiformis</name>
    <name type="common">Myxococcus filiformis</name>
    <name type="synonym">Flexibacter filiformis</name>
    <dbReference type="NCBI Taxonomy" id="104663"/>
    <lineage>
        <taxon>Bacteria</taxon>
        <taxon>Pseudomonadati</taxon>
        <taxon>Bacteroidota</taxon>
        <taxon>Chitinophagia</taxon>
        <taxon>Chitinophagales</taxon>
        <taxon>Chitinophagaceae</taxon>
        <taxon>Chitinophaga</taxon>
    </lineage>
</organism>
<reference evidence="2" key="1">
    <citation type="submission" date="2016-10" db="EMBL/GenBank/DDBJ databases">
        <authorList>
            <person name="Varghese N."/>
            <person name="Submissions S."/>
        </authorList>
    </citation>
    <scope>NUCLEOTIDE SEQUENCE [LARGE SCALE GENOMIC DNA]</scope>
    <source>
        <strain evidence="2">DSM 527</strain>
    </source>
</reference>
<protein>
    <submittedName>
        <fullName evidence="1">Aspartyl protease</fullName>
    </submittedName>
</protein>
<keyword evidence="1" id="KW-0645">Protease</keyword>
<dbReference type="RefSeq" id="WP_089837230.1">
    <property type="nucleotide sequence ID" value="NZ_FNBN01000009.1"/>
</dbReference>